<dbReference type="Proteomes" id="UP000664701">
    <property type="component" value="Chromosome"/>
</dbReference>
<proteinExistence type="predicted"/>
<feature type="signal peptide" evidence="2">
    <location>
        <begin position="1"/>
        <end position="21"/>
    </location>
</feature>
<sequence>MKKLNITLVALAGLGILSACGNQETNSSASSDSVASEKVLKVGSTGQSFPNGYKEGDKLVGFDVELAEKIAGNLGYKIEWVTTDFSGLMAQLESGRIDTVANAVAITEERSEQYNFAVPYSFYGVQLVTNTENEDINTPEDLKGKTVSGVLGSNNVKNLEKFDTNKEITIRTYETRDGAQQDAVNNRVDGYVNSRPILAAEIKKSDLPLKFVGDPIVYEDISFPFSKTEEGEKLADEFSKEIEALKESGELKKLSEKYFDEDITVKTNE</sequence>
<name>A0ABZ2SNF2_9ENTE</name>
<keyword evidence="1 2" id="KW-0732">Signal</keyword>
<dbReference type="PANTHER" id="PTHR35936:SF19">
    <property type="entry name" value="AMINO-ACID-BINDING PROTEIN YXEM-RELATED"/>
    <property type="match status" value="1"/>
</dbReference>
<dbReference type="RefSeq" id="WP_207942583.1">
    <property type="nucleotide sequence ID" value="NZ_CP147251.1"/>
</dbReference>
<protein>
    <recommendedName>
        <fullName evidence="3">Solute-binding protein family 3/N-terminal domain-containing protein</fullName>
    </recommendedName>
</protein>
<feature type="chain" id="PRO_5046646000" description="Solute-binding protein family 3/N-terminal domain-containing protein" evidence="2">
    <location>
        <begin position="22"/>
        <end position="269"/>
    </location>
</feature>
<reference evidence="4 5" key="2">
    <citation type="submission" date="2024-03" db="EMBL/GenBank/DDBJ databases">
        <title>The Genome Sequence of Enterococcus sp. DIV2402.</title>
        <authorList>
            <consortium name="The Broad Institute Genomics Platform"/>
            <consortium name="The Broad Institute Microbial Omics Core"/>
            <consortium name="The Broad Institute Genomic Center for Infectious Diseases"/>
            <person name="Earl A."/>
            <person name="Manson A."/>
            <person name="Gilmore M."/>
            <person name="Schwartman J."/>
            <person name="Shea T."/>
            <person name="Abouelleil A."/>
            <person name="Cao P."/>
            <person name="Chapman S."/>
            <person name="Cusick C."/>
            <person name="Young S."/>
            <person name="Neafsey D."/>
            <person name="Nusbaum C."/>
            <person name="Birren B."/>
        </authorList>
    </citation>
    <scope>NUCLEOTIDE SEQUENCE [LARGE SCALE GENOMIC DNA]</scope>
    <source>
        <strain evidence="4 5">DIV2402</strain>
    </source>
</reference>
<evidence type="ECO:0000313" key="4">
    <source>
        <dbReference type="EMBL" id="WYJ77200.1"/>
    </source>
</evidence>
<evidence type="ECO:0000256" key="1">
    <source>
        <dbReference type="ARBA" id="ARBA00022729"/>
    </source>
</evidence>
<organism evidence="4 5">
    <name type="scientific">Candidatus Enterococcus lowellii</name>
    <dbReference type="NCBI Taxonomy" id="2230877"/>
    <lineage>
        <taxon>Bacteria</taxon>
        <taxon>Bacillati</taxon>
        <taxon>Bacillota</taxon>
        <taxon>Bacilli</taxon>
        <taxon>Lactobacillales</taxon>
        <taxon>Enterococcaceae</taxon>
        <taxon>Enterococcus</taxon>
    </lineage>
</organism>
<dbReference type="PANTHER" id="PTHR35936">
    <property type="entry name" value="MEMBRANE-BOUND LYTIC MUREIN TRANSGLYCOSYLASE F"/>
    <property type="match status" value="1"/>
</dbReference>
<evidence type="ECO:0000313" key="5">
    <source>
        <dbReference type="Proteomes" id="UP000664701"/>
    </source>
</evidence>
<dbReference type="Pfam" id="PF00497">
    <property type="entry name" value="SBP_bac_3"/>
    <property type="match status" value="1"/>
</dbReference>
<dbReference type="SMART" id="SM00062">
    <property type="entry name" value="PBPb"/>
    <property type="match status" value="1"/>
</dbReference>
<evidence type="ECO:0000256" key="2">
    <source>
        <dbReference type="SAM" id="SignalP"/>
    </source>
</evidence>
<reference evidence="4 5" key="1">
    <citation type="submission" date="2021-03" db="EMBL/GenBank/DDBJ databases">
        <authorList>
            <person name="Gilmore M.S."/>
            <person name="Schwartzman J."/>
            <person name="Van Tyne D."/>
            <person name="Martin M."/>
            <person name="Earl A.M."/>
            <person name="Manson A.L."/>
            <person name="Straub T."/>
            <person name="Salamzade R."/>
            <person name="Saavedra J."/>
            <person name="Lebreton F."/>
            <person name="Prichula J."/>
            <person name="Schaufler K."/>
            <person name="Gaca A."/>
            <person name="Sgardioli B."/>
            <person name="Wagenaar J."/>
            <person name="Strong T."/>
        </authorList>
    </citation>
    <scope>NUCLEOTIDE SEQUENCE [LARGE SCALE GENOMIC DNA]</scope>
    <source>
        <strain evidence="4 5">DIV2402</strain>
    </source>
</reference>
<dbReference type="InterPro" id="IPR001638">
    <property type="entry name" value="Solute-binding_3/MltF_N"/>
</dbReference>
<feature type="domain" description="Solute-binding protein family 3/N-terminal" evidence="3">
    <location>
        <begin position="39"/>
        <end position="262"/>
    </location>
</feature>
<evidence type="ECO:0000259" key="3">
    <source>
        <dbReference type="SMART" id="SM00062"/>
    </source>
</evidence>
<dbReference type="PROSITE" id="PS51257">
    <property type="entry name" value="PROKAR_LIPOPROTEIN"/>
    <property type="match status" value="1"/>
</dbReference>
<keyword evidence="5" id="KW-1185">Reference proteome</keyword>
<dbReference type="SUPFAM" id="SSF53850">
    <property type="entry name" value="Periplasmic binding protein-like II"/>
    <property type="match status" value="1"/>
</dbReference>
<accession>A0ABZ2SNF2</accession>
<gene>
    <name evidence="4" type="ORF">DOK78_001838</name>
</gene>
<dbReference type="CDD" id="cd13709">
    <property type="entry name" value="PBP2_YxeM"/>
    <property type="match status" value="1"/>
</dbReference>
<dbReference type="Gene3D" id="3.40.190.10">
    <property type="entry name" value="Periplasmic binding protein-like II"/>
    <property type="match status" value="2"/>
</dbReference>
<dbReference type="EMBL" id="CP147251">
    <property type="protein sequence ID" value="WYJ77200.1"/>
    <property type="molecule type" value="Genomic_DNA"/>
</dbReference>